<protein>
    <recommendedName>
        <fullName evidence="3">Cupin 2 conserved barrel domain-containing protein</fullName>
    </recommendedName>
</protein>
<evidence type="ECO:0008006" key="3">
    <source>
        <dbReference type="Google" id="ProtNLM"/>
    </source>
</evidence>
<sequence length="152" mass="17436">MIREIKSENILIAMIVSHKFQAPGIHFFTLGDFSQQLAYMRHPVGKIIPPHVHNPVKREVQYTQEVLLIKKGKLRVDFYNESQQYLESYILEAGDVILLIAGGHGFEVLEEIEMFEVKQGPYVGDLDKTRFVGIQTEQAQLADDRLLLVNNQ</sequence>
<reference evidence="1 2" key="1">
    <citation type="journal article" date="2019" name="Genome Biol. Evol.">
        <title>Day and night: Metabolic profiles and evolutionary relationships of six axenic non-marine cyanobacteria.</title>
        <authorList>
            <person name="Will S.E."/>
            <person name="Henke P."/>
            <person name="Boedeker C."/>
            <person name="Huang S."/>
            <person name="Brinkmann H."/>
            <person name="Rohde M."/>
            <person name="Jarek M."/>
            <person name="Friedl T."/>
            <person name="Seufert S."/>
            <person name="Schumacher M."/>
            <person name="Overmann J."/>
            <person name="Neumann-Schaal M."/>
            <person name="Petersen J."/>
        </authorList>
    </citation>
    <scope>NUCLEOTIDE SEQUENCE [LARGE SCALE GENOMIC DNA]</scope>
    <source>
        <strain evidence="1 2">SAG 39.79</strain>
    </source>
</reference>
<dbReference type="RefSeq" id="WP_106166761.1">
    <property type="nucleotide sequence ID" value="NZ_JAVKZF010000003.1"/>
</dbReference>
<keyword evidence="2" id="KW-1185">Reference proteome</keyword>
<organism evidence="1 2">
    <name type="scientific">Chroococcidiopsis cubana SAG 39.79</name>
    <dbReference type="NCBI Taxonomy" id="388085"/>
    <lineage>
        <taxon>Bacteria</taxon>
        <taxon>Bacillati</taxon>
        <taxon>Cyanobacteriota</taxon>
        <taxon>Cyanophyceae</taxon>
        <taxon>Chroococcidiopsidales</taxon>
        <taxon>Chroococcidiopsidaceae</taxon>
        <taxon>Chroococcidiopsis</taxon>
    </lineage>
</organism>
<gene>
    <name evidence="1" type="ORF">DSM107010_20310</name>
</gene>
<dbReference type="Proteomes" id="UP000282574">
    <property type="component" value="Unassembled WGS sequence"/>
</dbReference>
<evidence type="ECO:0000313" key="2">
    <source>
        <dbReference type="Proteomes" id="UP000282574"/>
    </source>
</evidence>
<dbReference type="AlphaFoldDB" id="A0AB37UMP5"/>
<dbReference type="InterPro" id="IPR011051">
    <property type="entry name" value="RmlC_Cupin_sf"/>
</dbReference>
<dbReference type="EMBL" id="RSCK01000012">
    <property type="protein sequence ID" value="RUT12650.1"/>
    <property type="molecule type" value="Genomic_DNA"/>
</dbReference>
<comment type="caution">
    <text evidence="1">The sequence shown here is derived from an EMBL/GenBank/DDBJ whole genome shotgun (WGS) entry which is preliminary data.</text>
</comment>
<name>A0AB37UMP5_9CYAN</name>
<evidence type="ECO:0000313" key="1">
    <source>
        <dbReference type="EMBL" id="RUT12650.1"/>
    </source>
</evidence>
<dbReference type="SUPFAM" id="SSF51182">
    <property type="entry name" value="RmlC-like cupins"/>
    <property type="match status" value="1"/>
</dbReference>
<proteinExistence type="predicted"/>
<accession>A0AB37UMP5</accession>